<evidence type="ECO:0000313" key="3">
    <source>
        <dbReference type="Proteomes" id="UP000237000"/>
    </source>
</evidence>
<sequence length="135" mass="15466">MGATKLNIVYKPKHFYKNQSYFRQVYYKKKDKAHVTPRREDNQRDCDALENTWALTERATKVEGSDGGYNADSSNKDSECVGEDEEEESEGDYFNVDHSDGLIQLFQDDGTHTDPKSGLAKGRKVRPKLQQKQSI</sequence>
<comment type="caution">
    <text evidence="2">The sequence shown here is derived from an EMBL/GenBank/DDBJ whole genome shotgun (WGS) entry which is preliminary data.</text>
</comment>
<evidence type="ECO:0000256" key="1">
    <source>
        <dbReference type="SAM" id="MobiDB-lite"/>
    </source>
</evidence>
<name>A0A2P5CRZ2_TREOI</name>
<keyword evidence="3" id="KW-1185">Reference proteome</keyword>
<gene>
    <name evidence="2" type="ORF">TorRG33x02_275200</name>
</gene>
<dbReference type="InParanoid" id="A0A2P5CRZ2"/>
<feature type="compositionally biased region" description="Acidic residues" evidence="1">
    <location>
        <begin position="80"/>
        <end position="91"/>
    </location>
</feature>
<dbReference type="AlphaFoldDB" id="A0A2P5CRZ2"/>
<proteinExistence type="predicted"/>
<organism evidence="2 3">
    <name type="scientific">Trema orientale</name>
    <name type="common">Charcoal tree</name>
    <name type="synonym">Celtis orientalis</name>
    <dbReference type="NCBI Taxonomy" id="63057"/>
    <lineage>
        <taxon>Eukaryota</taxon>
        <taxon>Viridiplantae</taxon>
        <taxon>Streptophyta</taxon>
        <taxon>Embryophyta</taxon>
        <taxon>Tracheophyta</taxon>
        <taxon>Spermatophyta</taxon>
        <taxon>Magnoliopsida</taxon>
        <taxon>eudicotyledons</taxon>
        <taxon>Gunneridae</taxon>
        <taxon>Pentapetalae</taxon>
        <taxon>rosids</taxon>
        <taxon>fabids</taxon>
        <taxon>Rosales</taxon>
        <taxon>Cannabaceae</taxon>
        <taxon>Trema</taxon>
    </lineage>
</organism>
<reference evidence="3" key="1">
    <citation type="submission" date="2016-06" db="EMBL/GenBank/DDBJ databases">
        <title>Parallel loss of symbiosis genes in relatives of nitrogen-fixing non-legume Parasponia.</title>
        <authorList>
            <person name="Van Velzen R."/>
            <person name="Holmer R."/>
            <person name="Bu F."/>
            <person name="Rutten L."/>
            <person name="Van Zeijl A."/>
            <person name="Liu W."/>
            <person name="Santuari L."/>
            <person name="Cao Q."/>
            <person name="Sharma T."/>
            <person name="Shen D."/>
            <person name="Roswanjaya Y."/>
            <person name="Wardhani T."/>
            <person name="Kalhor M.S."/>
            <person name="Jansen J."/>
            <person name="Van den Hoogen J."/>
            <person name="Gungor B."/>
            <person name="Hartog M."/>
            <person name="Hontelez J."/>
            <person name="Verver J."/>
            <person name="Yang W.-C."/>
            <person name="Schijlen E."/>
            <person name="Repin R."/>
            <person name="Schilthuizen M."/>
            <person name="Schranz E."/>
            <person name="Heidstra R."/>
            <person name="Miyata K."/>
            <person name="Fedorova E."/>
            <person name="Kohlen W."/>
            <person name="Bisseling T."/>
            <person name="Smit S."/>
            <person name="Geurts R."/>
        </authorList>
    </citation>
    <scope>NUCLEOTIDE SEQUENCE [LARGE SCALE GENOMIC DNA]</scope>
    <source>
        <strain evidence="3">cv. RG33-2</strain>
    </source>
</reference>
<dbReference type="Proteomes" id="UP000237000">
    <property type="component" value="Unassembled WGS sequence"/>
</dbReference>
<protein>
    <submittedName>
        <fullName evidence="2">Uncharacterized protein</fullName>
    </submittedName>
</protein>
<accession>A0A2P5CRZ2</accession>
<evidence type="ECO:0000313" key="2">
    <source>
        <dbReference type="EMBL" id="PON63810.1"/>
    </source>
</evidence>
<feature type="region of interest" description="Disordered" evidence="1">
    <location>
        <begin position="60"/>
        <end position="135"/>
    </location>
</feature>
<dbReference type="EMBL" id="JXTC01000333">
    <property type="protein sequence ID" value="PON63810.1"/>
    <property type="molecule type" value="Genomic_DNA"/>
</dbReference>